<name>A0A2I1R5K6_9ACTN</name>
<sequence length="189" mass="21669">MWSVCLLLAGRWAWSRVERRQTDARGRVAVVVPMSWPTAICQVAEDHPPAPRATHPTYSTSRPYYLEVSIMFPVILFATLVVILVVSASSPASHQSSWERTRGTRRPRLGESLAARREAAEMNYMDRFSSLTLKDARDELARLTALYDEAEKDEDPYERFIQIRNDLGSAVRYYEHCMERRVNYTAIAA</sequence>
<proteinExistence type="predicted"/>
<keyword evidence="1" id="KW-0812">Transmembrane</keyword>
<reference evidence="2 3" key="1">
    <citation type="submission" date="2017-12" db="EMBL/GenBank/DDBJ databases">
        <title>Phylogenetic diversity of female urinary microbiome.</title>
        <authorList>
            <person name="Thomas-White K."/>
            <person name="Wolfe A.J."/>
        </authorList>
    </citation>
    <scope>NUCLEOTIDE SEQUENCE [LARGE SCALE GENOMIC DNA]</scope>
    <source>
        <strain evidence="2 3">UMB0777</strain>
    </source>
</reference>
<organism evidence="2 3">
    <name type="scientific">Gordonia terrae</name>
    <dbReference type="NCBI Taxonomy" id="2055"/>
    <lineage>
        <taxon>Bacteria</taxon>
        <taxon>Bacillati</taxon>
        <taxon>Actinomycetota</taxon>
        <taxon>Actinomycetes</taxon>
        <taxon>Mycobacteriales</taxon>
        <taxon>Gordoniaceae</taxon>
        <taxon>Gordonia</taxon>
    </lineage>
</organism>
<evidence type="ECO:0000313" key="2">
    <source>
        <dbReference type="EMBL" id="PKZ64359.1"/>
    </source>
</evidence>
<gene>
    <name evidence="2" type="ORF">CYJ73_17325</name>
</gene>
<keyword evidence="1" id="KW-1133">Transmembrane helix</keyword>
<feature type="transmembrane region" description="Helical" evidence="1">
    <location>
        <begin position="64"/>
        <end position="86"/>
    </location>
</feature>
<dbReference type="AlphaFoldDB" id="A0A2I1R5K6"/>
<comment type="caution">
    <text evidence="2">The sequence shown here is derived from an EMBL/GenBank/DDBJ whole genome shotgun (WGS) entry which is preliminary data.</text>
</comment>
<dbReference type="EMBL" id="PKJC01000014">
    <property type="protein sequence ID" value="PKZ64359.1"/>
    <property type="molecule type" value="Genomic_DNA"/>
</dbReference>
<dbReference type="Proteomes" id="UP000234662">
    <property type="component" value="Unassembled WGS sequence"/>
</dbReference>
<keyword evidence="1" id="KW-0472">Membrane</keyword>
<evidence type="ECO:0000256" key="1">
    <source>
        <dbReference type="SAM" id="Phobius"/>
    </source>
</evidence>
<protein>
    <submittedName>
        <fullName evidence="2">Uncharacterized protein</fullName>
    </submittedName>
</protein>
<evidence type="ECO:0000313" key="3">
    <source>
        <dbReference type="Proteomes" id="UP000234662"/>
    </source>
</evidence>
<accession>A0A2I1R5K6</accession>